<comment type="caution">
    <text evidence="4">The sequence shown here is derived from an EMBL/GenBank/DDBJ whole genome shotgun (WGS) entry which is preliminary data.</text>
</comment>
<dbReference type="EMBL" id="CAOQHR010000004">
    <property type="protein sequence ID" value="CAI6333147.1"/>
    <property type="molecule type" value="Genomic_DNA"/>
</dbReference>
<accession>A0A9W4UDR4</accession>
<dbReference type="OrthoDB" id="2107166at2759"/>
<keyword evidence="2" id="KW-0472">Membrane</keyword>
<reference evidence="4" key="1">
    <citation type="submission" date="2023-01" db="EMBL/GenBank/DDBJ databases">
        <authorList>
            <person name="Van Ghelder C."/>
            <person name="Rancurel C."/>
        </authorList>
    </citation>
    <scope>NUCLEOTIDE SEQUENCE</scope>
    <source>
        <strain evidence="4">CNCM I-4278</strain>
    </source>
</reference>
<protein>
    <recommendedName>
        <fullName evidence="3">LysM domain-containing protein</fullName>
    </recommendedName>
</protein>
<dbReference type="InterPro" id="IPR018392">
    <property type="entry name" value="LysM"/>
</dbReference>
<proteinExistence type="predicted"/>
<gene>
    <name evidence="4" type="ORF">PDIGIT_LOCUS6183</name>
</gene>
<dbReference type="SMART" id="SM00257">
    <property type="entry name" value="LysM"/>
    <property type="match status" value="1"/>
</dbReference>
<keyword evidence="2" id="KW-1133">Transmembrane helix</keyword>
<dbReference type="CDD" id="cd00118">
    <property type="entry name" value="LysM"/>
    <property type="match status" value="1"/>
</dbReference>
<name>A0A9W4UDR4_9PLEO</name>
<dbReference type="AlphaFoldDB" id="A0A9W4UDR4"/>
<sequence length="212" mass="23686">MGRWADRESDAERLPEGFERVGYDADTQTYTFRDREGRYYESTSGNRYGTLRPINGGNAGRQSFSSEEESETEPMGSGFKAGDEEGLNGDSELAEWQIEARRNRRARRQLAGKNPFEDGNRQAVKMMLPFVLLVLVFLLVIFKFLMSVGADEAGSQIHCKEGFEKVEVQSDETCWAIAKAHGLSVADLLTLEGNEEIDCAVLQVGQQMCVPN</sequence>
<evidence type="ECO:0000313" key="5">
    <source>
        <dbReference type="Proteomes" id="UP001152607"/>
    </source>
</evidence>
<keyword evidence="5" id="KW-1185">Reference proteome</keyword>
<dbReference type="Pfam" id="PF01476">
    <property type="entry name" value="LysM"/>
    <property type="match status" value="1"/>
</dbReference>
<feature type="compositionally biased region" description="Basic and acidic residues" evidence="1">
    <location>
        <begin position="1"/>
        <end position="23"/>
    </location>
</feature>
<keyword evidence="2" id="KW-0812">Transmembrane</keyword>
<dbReference type="PROSITE" id="PS51782">
    <property type="entry name" value="LYSM"/>
    <property type="match status" value="1"/>
</dbReference>
<dbReference type="InterPro" id="IPR036779">
    <property type="entry name" value="LysM_dom_sf"/>
</dbReference>
<evidence type="ECO:0000313" key="4">
    <source>
        <dbReference type="EMBL" id="CAI6333147.1"/>
    </source>
</evidence>
<evidence type="ECO:0000256" key="2">
    <source>
        <dbReference type="SAM" id="Phobius"/>
    </source>
</evidence>
<dbReference type="Proteomes" id="UP001152607">
    <property type="component" value="Unassembled WGS sequence"/>
</dbReference>
<evidence type="ECO:0000256" key="1">
    <source>
        <dbReference type="SAM" id="MobiDB-lite"/>
    </source>
</evidence>
<evidence type="ECO:0000259" key="3">
    <source>
        <dbReference type="PROSITE" id="PS51782"/>
    </source>
</evidence>
<feature type="region of interest" description="Disordered" evidence="1">
    <location>
        <begin position="1"/>
        <end position="87"/>
    </location>
</feature>
<feature type="transmembrane region" description="Helical" evidence="2">
    <location>
        <begin position="130"/>
        <end position="150"/>
    </location>
</feature>
<dbReference type="Gene3D" id="3.10.350.10">
    <property type="entry name" value="LysM domain"/>
    <property type="match status" value="1"/>
</dbReference>
<dbReference type="SUPFAM" id="SSF54106">
    <property type="entry name" value="LysM domain"/>
    <property type="match status" value="1"/>
</dbReference>
<feature type="domain" description="LysM" evidence="3">
    <location>
        <begin position="164"/>
        <end position="210"/>
    </location>
</feature>
<organism evidence="4 5">
    <name type="scientific">Periconia digitata</name>
    <dbReference type="NCBI Taxonomy" id="1303443"/>
    <lineage>
        <taxon>Eukaryota</taxon>
        <taxon>Fungi</taxon>
        <taxon>Dikarya</taxon>
        <taxon>Ascomycota</taxon>
        <taxon>Pezizomycotina</taxon>
        <taxon>Dothideomycetes</taxon>
        <taxon>Pleosporomycetidae</taxon>
        <taxon>Pleosporales</taxon>
        <taxon>Massarineae</taxon>
        <taxon>Periconiaceae</taxon>
        <taxon>Periconia</taxon>
    </lineage>
</organism>